<dbReference type="HAMAP" id="MF_00014">
    <property type="entry name" value="Ribosome_mat_RimM"/>
    <property type="match status" value="1"/>
</dbReference>
<evidence type="ECO:0000256" key="5">
    <source>
        <dbReference type="HAMAP-Rule" id="MF_00014"/>
    </source>
</evidence>
<name>A0A399EJ99_9DEIN</name>
<comment type="subcellular location">
    <subcellularLocation>
        <location evidence="5">Cytoplasm</location>
    </subcellularLocation>
</comment>
<dbReference type="EMBL" id="QWKZ01000082">
    <property type="protein sequence ID" value="RIH83370.1"/>
    <property type="molecule type" value="Genomic_DNA"/>
</dbReference>
<comment type="caution">
    <text evidence="8">The sequence shown here is derived from an EMBL/GenBank/DDBJ whole genome shotgun (WGS) entry which is preliminary data.</text>
</comment>
<evidence type="ECO:0000313" key="9">
    <source>
        <dbReference type="Proteomes" id="UP000265800"/>
    </source>
</evidence>
<comment type="function">
    <text evidence="5">An accessory protein needed during the final step in the assembly of 30S ribosomal subunit, possibly for assembly of the head region. Essential for efficient processing of 16S rRNA. May be needed both before and after RbfA during the maturation of 16S rRNA. It has affinity for free ribosomal 30S subunits but not for 70S ribosomes.</text>
</comment>
<keyword evidence="1 5" id="KW-0963">Cytoplasm</keyword>
<evidence type="ECO:0000256" key="4">
    <source>
        <dbReference type="ARBA" id="ARBA00023186"/>
    </source>
</evidence>
<dbReference type="InterPro" id="IPR009000">
    <property type="entry name" value="Transl_B-barrel_sf"/>
</dbReference>
<dbReference type="RefSeq" id="WP_119360759.1">
    <property type="nucleotide sequence ID" value="NZ_QWKZ01000082.1"/>
</dbReference>
<dbReference type="Pfam" id="PF05239">
    <property type="entry name" value="PRC"/>
    <property type="match status" value="1"/>
</dbReference>
<dbReference type="GO" id="GO:0006364">
    <property type="term" value="P:rRNA processing"/>
    <property type="evidence" value="ECO:0007669"/>
    <property type="project" value="UniProtKB-UniRule"/>
</dbReference>
<dbReference type="GO" id="GO:0005737">
    <property type="term" value="C:cytoplasm"/>
    <property type="evidence" value="ECO:0007669"/>
    <property type="project" value="UniProtKB-SubCell"/>
</dbReference>
<keyword evidence="4 5" id="KW-0143">Chaperone</keyword>
<dbReference type="SUPFAM" id="SSF50447">
    <property type="entry name" value="Translation proteins"/>
    <property type="match status" value="1"/>
</dbReference>
<dbReference type="NCBIfam" id="TIGR02273">
    <property type="entry name" value="16S_RimM"/>
    <property type="match status" value="1"/>
</dbReference>
<evidence type="ECO:0000256" key="3">
    <source>
        <dbReference type="ARBA" id="ARBA00022552"/>
    </source>
</evidence>
<proteinExistence type="inferred from homology"/>
<dbReference type="InterPro" id="IPR011961">
    <property type="entry name" value="RimM"/>
</dbReference>
<evidence type="ECO:0000256" key="1">
    <source>
        <dbReference type="ARBA" id="ARBA00022490"/>
    </source>
</evidence>
<dbReference type="Gene3D" id="2.30.30.240">
    <property type="entry name" value="PRC-barrel domain"/>
    <property type="match status" value="1"/>
</dbReference>
<feature type="domain" description="RimM N-terminal" evidence="6">
    <location>
        <begin position="10"/>
        <end position="83"/>
    </location>
</feature>
<protein>
    <recommendedName>
        <fullName evidence="5">Ribosome maturation factor RimM</fullName>
    </recommendedName>
</protein>
<dbReference type="Gene3D" id="2.40.30.60">
    <property type="entry name" value="RimM"/>
    <property type="match status" value="1"/>
</dbReference>
<accession>A0A399EJ99</accession>
<sequence length="166" mass="18574">MEAPTRRVEIGRLGKAYGLEGALKFRGEPVVLELQRVYLEGLGYRAIREARTLNQEIVLYLAGVRSLEAAQALVGLRVYADVSELPKLEEGTYYYFELLGRPVYVDGKPFGEVVDIQEGPQDLLVVRAKGSSLRARHKTYLVPLQAPYVRLEPEGIQVEAIPGLFE</sequence>
<dbReference type="Proteomes" id="UP000265800">
    <property type="component" value="Unassembled WGS sequence"/>
</dbReference>
<dbReference type="OrthoDB" id="9810331at2"/>
<evidence type="ECO:0000256" key="2">
    <source>
        <dbReference type="ARBA" id="ARBA00022517"/>
    </source>
</evidence>
<dbReference type="InterPro" id="IPR027275">
    <property type="entry name" value="PRC-brl_dom"/>
</dbReference>
<dbReference type="GO" id="GO:0005840">
    <property type="term" value="C:ribosome"/>
    <property type="evidence" value="ECO:0007669"/>
    <property type="project" value="InterPro"/>
</dbReference>
<feature type="domain" description="PRC-barrel" evidence="7">
    <location>
        <begin position="91"/>
        <end position="163"/>
    </location>
</feature>
<comment type="similarity">
    <text evidence="5">Belongs to the RimM family.</text>
</comment>
<comment type="subunit">
    <text evidence="5">Binds ribosomal protein uS19.</text>
</comment>
<dbReference type="Pfam" id="PF01782">
    <property type="entry name" value="RimM"/>
    <property type="match status" value="1"/>
</dbReference>
<dbReference type="NCBIfam" id="NF010403">
    <property type="entry name" value="PRK13829.1"/>
    <property type="match status" value="1"/>
</dbReference>
<dbReference type="InterPro" id="IPR011033">
    <property type="entry name" value="PRC_barrel-like_sf"/>
</dbReference>
<dbReference type="PANTHER" id="PTHR33692:SF1">
    <property type="entry name" value="RIBOSOME MATURATION FACTOR RIMM"/>
    <property type="match status" value="1"/>
</dbReference>
<evidence type="ECO:0000313" key="8">
    <source>
        <dbReference type="EMBL" id="RIH83370.1"/>
    </source>
</evidence>
<dbReference type="InterPro" id="IPR036976">
    <property type="entry name" value="RimM_N_sf"/>
</dbReference>
<evidence type="ECO:0000259" key="6">
    <source>
        <dbReference type="Pfam" id="PF01782"/>
    </source>
</evidence>
<dbReference type="AlphaFoldDB" id="A0A399EJ99"/>
<organism evidence="8 9">
    <name type="scientific">Meiothermus luteus</name>
    <dbReference type="NCBI Taxonomy" id="2026184"/>
    <lineage>
        <taxon>Bacteria</taxon>
        <taxon>Thermotogati</taxon>
        <taxon>Deinococcota</taxon>
        <taxon>Deinococci</taxon>
        <taxon>Thermales</taxon>
        <taxon>Thermaceae</taxon>
        <taxon>Meiothermus</taxon>
    </lineage>
</organism>
<dbReference type="InterPro" id="IPR002676">
    <property type="entry name" value="RimM_N"/>
</dbReference>
<keyword evidence="2 5" id="KW-0690">Ribosome biogenesis</keyword>
<reference evidence="8 9" key="1">
    <citation type="submission" date="2018-08" db="EMBL/GenBank/DDBJ databases">
        <title>Meiothermus luteus KCTC 52599 genome sequencing project.</title>
        <authorList>
            <person name="Da Costa M.S."/>
            <person name="Albuquerque L."/>
            <person name="Raposo P."/>
            <person name="Froufe H.J.C."/>
            <person name="Barroso C.S."/>
            <person name="Egas C."/>
        </authorList>
    </citation>
    <scope>NUCLEOTIDE SEQUENCE [LARGE SCALE GENOMIC DNA]</scope>
    <source>
        <strain evidence="8 9">KCTC 52599</strain>
    </source>
</reference>
<dbReference type="GO" id="GO:0043022">
    <property type="term" value="F:ribosome binding"/>
    <property type="evidence" value="ECO:0007669"/>
    <property type="project" value="InterPro"/>
</dbReference>
<comment type="domain">
    <text evidence="5">The PRC barrel domain binds ribosomal protein uS19.</text>
</comment>
<evidence type="ECO:0000259" key="7">
    <source>
        <dbReference type="Pfam" id="PF05239"/>
    </source>
</evidence>
<dbReference type="GO" id="GO:0042274">
    <property type="term" value="P:ribosomal small subunit biogenesis"/>
    <property type="evidence" value="ECO:0007669"/>
    <property type="project" value="UniProtKB-UniRule"/>
</dbReference>
<keyword evidence="9" id="KW-1185">Reference proteome</keyword>
<dbReference type="PANTHER" id="PTHR33692">
    <property type="entry name" value="RIBOSOME MATURATION FACTOR RIMM"/>
    <property type="match status" value="1"/>
</dbReference>
<dbReference type="SUPFAM" id="SSF50346">
    <property type="entry name" value="PRC-barrel domain"/>
    <property type="match status" value="1"/>
</dbReference>
<gene>
    <name evidence="5 8" type="primary">rimM</name>
    <name evidence="8" type="ORF">Mlute_02215</name>
</gene>
<keyword evidence="3 5" id="KW-0698">rRNA processing</keyword>